<evidence type="ECO:0000313" key="6">
    <source>
        <dbReference type="Proteomes" id="UP001189813"/>
    </source>
</evidence>
<dbReference type="Pfam" id="PF07075">
    <property type="entry name" value="NamZ_N"/>
    <property type="match status" value="1"/>
</dbReference>
<dbReference type="Pfam" id="PF20732">
    <property type="entry name" value="NamZ_C"/>
    <property type="match status" value="1"/>
</dbReference>
<sequence>MERAQPLRSCQFAAIVIVALLATALLTWAQIGRAQPTANDAWPLGTPVPMHELEAVIAAQIADANVAGAVVAIGDASGVRERVALGQRFVGNTAEPMTEDTIFDLASLTKAVATATAVLQLAERGRLALDAPASRYWPAFAEGGKARITVRQLLNHTSGLPPGLAARSEFRGPTAVLHAIGTMPPVAEPGRRVIYSDLNYVALGEVVQRVSGTGLDAWCAQNIFRPLGMPDTAFRPGHKLITRIAPTIMRNGRWLRGSVHDPTAAALGGVSGNAGLFSTANDLARFARMLLNGGRLGDRRILQPDSVALLLTPDSSTAVEATRTLGWEAQAPLIPNRYRAPRAGLLLHLGYTGTGLWIDLVTRRFVIVLTSRLYPDEQGNAMPLREAVVNLVSSTAPPVSGDQIAARAPAMAEAVISAGQRLPMAIGPVRSGIDVLEASGFASLVGKRVGLVTNHSGFDAQGRRTIDVLSQAPGVRLNAIFAPEHGIGTDLDSRFGDTIDTRSNVVVHSLYGNNKGIPRSALAEIDVLVFDLQDAGVRFFTYLATLGATLEAAATAHIPVLVLDRPNPMGGDLVGGPVSDTADRSLTNYVPLPLVHGMTIGELARLLNDQLHIGAALQVVAMEQYDRAMRFANTGLGWVPPSPNLRDFAALERYPDVGLIEGASISVGRGTSTPFGIVGAPWMDGVAVARELNALDTGATYTPVHFVPAEGPYHGRSCSGVAIHLVSALTRPGRIGLALARVLSQRYPEHFKLEAIRTSVGSETVWAMLRDGVSLDAIERAYVAQVDAFLSQRAAYLLY</sequence>
<organism evidence="5 6">
    <name type="scientific">Ralstonia psammae</name>
    <dbReference type="NCBI Taxonomy" id="3058598"/>
    <lineage>
        <taxon>Bacteria</taxon>
        <taxon>Pseudomonadati</taxon>
        <taxon>Pseudomonadota</taxon>
        <taxon>Betaproteobacteria</taxon>
        <taxon>Burkholderiales</taxon>
        <taxon>Burkholderiaceae</taxon>
        <taxon>Ralstonia</taxon>
    </lineage>
</organism>
<name>A0ABN9J9V5_9RALS</name>
<proteinExistence type="predicted"/>
<keyword evidence="5" id="KW-0378">Hydrolase</keyword>
<dbReference type="Gene3D" id="3.40.710.10">
    <property type="entry name" value="DD-peptidase/beta-lactamase superfamily"/>
    <property type="match status" value="1"/>
</dbReference>
<dbReference type="GO" id="GO:0009002">
    <property type="term" value="F:serine-type D-Ala-D-Ala carboxypeptidase activity"/>
    <property type="evidence" value="ECO:0007669"/>
    <property type="project" value="UniProtKB-EC"/>
</dbReference>
<keyword evidence="6" id="KW-1185">Reference proteome</keyword>
<dbReference type="EC" id="3.4.16.4" evidence="5"/>
<dbReference type="Gene3D" id="3.90.1150.140">
    <property type="match status" value="1"/>
</dbReference>
<dbReference type="InterPro" id="IPR048502">
    <property type="entry name" value="NamZ_N"/>
</dbReference>
<keyword evidence="1" id="KW-1133">Transmembrane helix</keyword>
<dbReference type="EMBL" id="CATZBU010000008">
    <property type="protein sequence ID" value="CAJ0800072.1"/>
    <property type="molecule type" value="Genomic_DNA"/>
</dbReference>
<dbReference type="RefSeq" id="WP_316666951.1">
    <property type="nucleotide sequence ID" value="NZ_CATZBU010000008.1"/>
</dbReference>
<evidence type="ECO:0000256" key="1">
    <source>
        <dbReference type="SAM" id="Phobius"/>
    </source>
</evidence>
<dbReference type="PANTHER" id="PTHR42915:SF1">
    <property type="entry name" value="PEPTIDOGLYCAN BETA-N-ACETYLMURAMIDASE NAMZ"/>
    <property type="match status" value="1"/>
</dbReference>
<dbReference type="InterPro" id="IPR008302">
    <property type="entry name" value="NamZ"/>
</dbReference>
<evidence type="ECO:0000259" key="2">
    <source>
        <dbReference type="Pfam" id="PF00144"/>
    </source>
</evidence>
<keyword evidence="1" id="KW-0812">Transmembrane</keyword>
<feature type="transmembrane region" description="Helical" evidence="1">
    <location>
        <begin position="12"/>
        <end position="31"/>
    </location>
</feature>
<keyword evidence="5" id="KW-0645">Protease</keyword>
<gene>
    <name evidence="5" type="primary">yfeW</name>
    <name evidence="5" type="ORF">LMG19083_03391</name>
</gene>
<reference evidence="5 6" key="1">
    <citation type="submission" date="2023-07" db="EMBL/GenBank/DDBJ databases">
        <authorList>
            <person name="Peeters C."/>
        </authorList>
    </citation>
    <scope>NUCLEOTIDE SEQUENCE [LARGE SCALE GENOMIC DNA]</scope>
    <source>
        <strain evidence="5 6">LMG 19083</strain>
    </source>
</reference>
<dbReference type="PANTHER" id="PTHR42915">
    <property type="entry name" value="HYPOTHETICAL 460 KDA PROTEIN IN FEUA-SIGW INTERGENIC REGION [PRECURSOR]"/>
    <property type="match status" value="1"/>
</dbReference>
<dbReference type="Proteomes" id="UP001189813">
    <property type="component" value="Unassembled WGS sequence"/>
</dbReference>
<dbReference type="SUPFAM" id="SSF56601">
    <property type="entry name" value="beta-lactamase/transpeptidase-like"/>
    <property type="match status" value="1"/>
</dbReference>
<evidence type="ECO:0000313" key="5">
    <source>
        <dbReference type="EMBL" id="CAJ0800072.1"/>
    </source>
</evidence>
<dbReference type="InterPro" id="IPR012338">
    <property type="entry name" value="Beta-lactam/transpept-like"/>
</dbReference>
<keyword evidence="5" id="KW-0121">Carboxypeptidase</keyword>
<comment type="caution">
    <text evidence="5">The sequence shown here is derived from an EMBL/GenBank/DDBJ whole genome shotgun (WGS) entry which is preliminary data.</text>
</comment>
<evidence type="ECO:0000259" key="3">
    <source>
        <dbReference type="Pfam" id="PF07075"/>
    </source>
</evidence>
<feature type="domain" description="Peptidoglycan beta-N-acetylmuramidase NamZ N-terminal" evidence="3">
    <location>
        <begin position="449"/>
        <end position="647"/>
    </location>
</feature>
<feature type="domain" description="Beta-lactamase-related" evidence="2">
    <location>
        <begin position="54"/>
        <end position="386"/>
    </location>
</feature>
<keyword evidence="1" id="KW-0472">Membrane</keyword>
<protein>
    <submittedName>
        <fullName evidence="5">D-alanyl-D-alanine carboxypeptidase</fullName>
        <ecNumber evidence="5">3.4.16.4</ecNumber>
    </submittedName>
</protein>
<accession>A0ABN9J9V5</accession>
<dbReference type="Gene3D" id="3.40.50.12170">
    <property type="entry name" value="Uncharacterised protein PF07075, DUF1343"/>
    <property type="match status" value="1"/>
</dbReference>
<feature type="domain" description="Peptidoglycan beta-N-acetylmuramidase NamZ C-terminal" evidence="4">
    <location>
        <begin position="654"/>
        <end position="799"/>
    </location>
</feature>
<dbReference type="InterPro" id="IPR001466">
    <property type="entry name" value="Beta-lactam-related"/>
</dbReference>
<evidence type="ECO:0000259" key="4">
    <source>
        <dbReference type="Pfam" id="PF20732"/>
    </source>
</evidence>
<dbReference type="Pfam" id="PF00144">
    <property type="entry name" value="Beta-lactamase"/>
    <property type="match status" value="1"/>
</dbReference>
<dbReference type="InterPro" id="IPR048503">
    <property type="entry name" value="NamZ_C"/>
</dbReference>